<keyword evidence="1" id="KW-0489">Methyltransferase</keyword>
<reference evidence="1 2" key="1">
    <citation type="submission" date="2018-11" db="EMBL/GenBank/DDBJ databases">
        <title>Chitinophaga lutea sp.nov., isolate from arsenic contaminated soil.</title>
        <authorList>
            <person name="Zong Y."/>
        </authorList>
    </citation>
    <scope>NUCLEOTIDE SEQUENCE [LARGE SCALE GENOMIC DNA]</scope>
    <source>
        <strain evidence="1 2">ZY74</strain>
    </source>
</reference>
<accession>A0A3N4PNJ9</accession>
<gene>
    <name evidence="1" type="ORF">EGT74_20540</name>
</gene>
<evidence type="ECO:0000313" key="1">
    <source>
        <dbReference type="EMBL" id="RPE09385.1"/>
    </source>
</evidence>
<dbReference type="CDD" id="cd02440">
    <property type="entry name" value="AdoMet_MTases"/>
    <property type="match status" value="1"/>
</dbReference>
<name>A0A3N4PNJ9_9BACT</name>
<dbReference type="GO" id="GO:0008168">
    <property type="term" value="F:methyltransferase activity"/>
    <property type="evidence" value="ECO:0007669"/>
    <property type="project" value="UniProtKB-KW"/>
</dbReference>
<dbReference type="OrthoDB" id="5464618at2"/>
<proteinExistence type="predicted"/>
<dbReference type="Proteomes" id="UP000278351">
    <property type="component" value="Unassembled WGS sequence"/>
</dbReference>
<protein>
    <submittedName>
        <fullName evidence="1">Class I SAM-dependent methyltransferase</fullName>
    </submittedName>
</protein>
<dbReference type="Gene3D" id="3.40.50.150">
    <property type="entry name" value="Vaccinia Virus protein VP39"/>
    <property type="match status" value="1"/>
</dbReference>
<dbReference type="GO" id="GO:0032259">
    <property type="term" value="P:methylation"/>
    <property type="evidence" value="ECO:0007669"/>
    <property type="project" value="UniProtKB-KW"/>
</dbReference>
<sequence length="274" mass="30428">MGIDQGKNLLIVSLRHQAALAKKYIRYYFNAGNRHDVHSPFVYALLEEVLNDRAPKPAYGPVEALRRQLLASPDIIEVTDLGAGSLMGATNTRKIRDIVRHAAKPPKFGQLFYRLVKYLNAKTVLELGTSMGLSTAYMAKAGASVHTIEGCPNIAARASANLASLGLKNVHQYVGNFDTELSKVLGAMPSPDIIYIDGNHREEPTVQYFLDSLPKIKPSTVLIFDDVHWTDGMERAWETIKAHPSVTLTIDLFFIGLVFVSPDFKVKQDFVLKF</sequence>
<dbReference type="AlphaFoldDB" id="A0A3N4PNJ9"/>
<dbReference type="SUPFAM" id="SSF53335">
    <property type="entry name" value="S-adenosyl-L-methionine-dependent methyltransferases"/>
    <property type="match status" value="1"/>
</dbReference>
<dbReference type="InterPro" id="IPR029063">
    <property type="entry name" value="SAM-dependent_MTases_sf"/>
</dbReference>
<keyword evidence="1" id="KW-0808">Transferase</keyword>
<comment type="caution">
    <text evidence="1">The sequence shown here is derived from an EMBL/GenBank/DDBJ whole genome shotgun (WGS) entry which is preliminary data.</text>
</comment>
<evidence type="ECO:0000313" key="2">
    <source>
        <dbReference type="Proteomes" id="UP000278351"/>
    </source>
</evidence>
<dbReference type="Pfam" id="PF13578">
    <property type="entry name" value="Methyltransf_24"/>
    <property type="match status" value="1"/>
</dbReference>
<dbReference type="EMBL" id="RPDH01000002">
    <property type="protein sequence ID" value="RPE09385.1"/>
    <property type="molecule type" value="Genomic_DNA"/>
</dbReference>
<organism evidence="1 2">
    <name type="scientific">Chitinophaga lutea</name>
    <dbReference type="NCBI Taxonomy" id="2488634"/>
    <lineage>
        <taxon>Bacteria</taxon>
        <taxon>Pseudomonadati</taxon>
        <taxon>Bacteroidota</taxon>
        <taxon>Chitinophagia</taxon>
        <taxon>Chitinophagales</taxon>
        <taxon>Chitinophagaceae</taxon>
        <taxon>Chitinophaga</taxon>
    </lineage>
</organism>
<keyword evidence="2" id="KW-1185">Reference proteome</keyword>